<evidence type="ECO:0000313" key="3">
    <source>
        <dbReference type="Proteomes" id="UP000217889"/>
    </source>
</evidence>
<organism evidence="2 3">
    <name type="scientific">Brachybacterium ginsengisoli</name>
    <dbReference type="NCBI Taxonomy" id="1331682"/>
    <lineage>
        <taxon>Bacteria</taxon>
        <taxon>Bacillati</taxon>
        <taxon>Actinomycetota</taxon>
        <taxon>Actinomycetes</taxon>
        <taxon>Micrococcales</taxon>
        <taxon>Dermabacteraceae</taxon>
        <taxon>Brachybacterium</taxon>
    </lineage>
</organism>
<protein>
    <submittedName>
        <fullName evidence="2">Permease</fullName>
    </submittedName>
</protein>
<reference evidence="2 3" key="1">
    <citation type="journal article" date="2014" name="Int. J. Syst. Evol. Microbiol.">
        <title>Brachybacterium ginsengisoli sp. nov., isolated from soil of a ginseng field.</title>
        <authorList>
            <person name="Hoang V.A."/>
            <person name="Kim Y.J."/>
            <person name="Nguyen N.L."/>
            <person name="Yang D.C."/>
        </authorList>
    </citation>
    <scope>NUCLEOTIDE SEQUENCE [LARGE SCALE GENOMIC DNA]</scope>
    <source>
        <strain evidence="2 3">DCY80</strain>
    </source>
</reference>
<accession>A0A291GUL5</accession>
<dbReference type="GO" id="GO:0015128">
    <property type="term" value="F:gluconate transmembrane transporter activity"/>
    <property type="evidence" value="ECO:0007669"/>
    <property type="project" value="InterPro"/>
</dbReference>
<feature type="transmembrane region" description="Helical" evidence="1">
    <location>
        <begin position="270"/>
        <end position="294"/>
    </location>
</feature>
<dbReference type="Proteomes" id="UP000217889">
    <property type="component" value="Chromosome"/>
</dbReference>
<feature type="transmembrane region" description="Helical" evidence="1">
    <location>
        <begin position="235"/>
        <end position="258"/>
    </location>
</feature>
<feature type="transmembrane region" description="Helical" evidence="1">
    <location>
        <begin position="314"/>
        <end position="334"/>
    </location>
</feature>
<dbReference type="PIRSF" id="PIRSF002746">
    <property type="entry name" value="Gluconate_transporter"/>
    <property type="match status" value="1"/>
</dbReference>
<evidence type="ECO:0000313" key="2">
    <source>
        <dbReference type="EMBL" id="ATG53880.1"/>
    </source>
</evidence>
<dbReference type="Pfam" id="PF02447">
    <property type="entry name" value="GntP_permease"/>
    <property type="match status" value="1"/>
</dbReference>
<feature type="transmembrane region" description="Helical" evidence="1">
    <location>
        <begin position="35"/>
        <end position="54"/>
    </location>
</feature>
<keyword evidence="3" id="KW-1185">Reference proteome</keyword>
<keyword evidence="1" id="KW-1133">Transmembrane helix</keyword>
<dbReference type="PANTHER" id="PTHR30354">
    <property type="entry name" value="GNT FAMILY GLUCONATE TRANSPORTER"/>
    <property type="match status" value="1"/>
</dbReference>
<dbReference type="PANTHER" id="PTHR30354:SF25">
    <property type="entry name" value="INNER MEMBRANE PERMEASE YGBN"/>
    <property type="match status" value="1"/>
</dbReference>
<keyword evidence="1" id="KW-0472">Membrane</keyword>
<feature type="transmembrane region" description="Helical" evidence="1">
    <location>
        <begin position="147"/>
        <end position="165"/>
    </location>
</feature>
<feature type="transmembrane region" description="Helical" evidence="1">
    <location>
        <begin position="371"/>
        <end position="390"/>
    </location>
</feature>
<proteinExistence type="predicted"/>
<name>A0A291GUL5_9MICO</name>
<gene>
    <name evidence="2" type="ORF">CFK41_03110</name>
</gene>
<dbReference type="EMBL" id="CP023564">
    <property type="protein sequence ID" value="ATG53880.1"/>
    <property type="molecule type" value="Genomic_DNA"/>
</dbReference>
<dbReference type="RefSeq" id="WP_096798359.1">
    <property type="nucleotide sequence ID" value="NZ_CP023564.1"/>
</dbReference>
<keyword evidence="1" id="KW-0812">Transmembrane</keyword>
<dbReference type="NCBIfam" id="TIGR00791">
    <property type="entry name" value="gntP"/>
    <property type="match status" value="1"/>
</dbReference>
<dbReference type="GO" id="GO:0005886">
    <property type="term" value="C:plasma membrane"/>
    <property type="evidence" value="ECO:0007669"/>
    <property type="project" value="TreeGrafter"/>
</dbReference>
<feature type="transmembrane region" description="Helical" evidence="1">
    <location>
        <begin position="177"/>
        <end position="200"/>
    </location>
</feature>
<dbReference type="OrthoDB" id="4325159at2"/>
<feature type="transmembrane region" description="Helical" evidence="1">
    <location>
        <begin position="66"/>
        <end position="87"/>
    </location>
</feature>
<feature type="transmembrane region" description="Helical" evidence="1">
    <location>
        <begin position="442"/>
        <end position="458"/>
    </location>
</feature>
<feature type="transmembrane region" description="Helical" evidence="1">
    <location>
        <begin position="346"/>
        <end position="365"/>
    </location>
</feature>
<dbReference type="InterPro" id="IPR003474">
    <property type="entry name" value="Glcn_transporter"/>
</dbReference>
<dbReference type="AlphaFoldDB" id="A0A291GUL5"/>
<sequence>MDDWTQTLGAGPLLGIAAAAVALILILIMRFKVHAFLTLILVSLLTAIATRIPVDVIVDSLIDGFGGTLGSVALLIALGAMLGKLVEYSGGAKVLAEKMVEIFGEKRAPFGLGLASLAFGFPIFFDAGLVVMLPVIFAVARRLGGNVLLYGIPAATAFSVMHVFAPPHPGPVAASELYGANLGLVLLVAIVIAFPVWFLAGHLWGMFIGRRIQLPVPTLFDSAEDDDLPVTPPSVGTVVAILLLPLMLIFLNTGLDFLTTGGFVDGEQTWVHILTLLGSVPVALLISVLVALVVLGRRRGADGSTLEKIVDSSLGPVASVILITGAGGMFGGILRLSGIGDALADLLSGIGVPIILAVWLIAAILRVAQGSATVALVTAAGLMVPAVAAGDYSQMQVVAITLATASGSVFASHVNDSGFWLVGRLMGMDVRTTLKVWTTQQALQSLVGFAFALIVFIAF</sequence>
<feature type="transmembrane region" description="Helical" evidence="1">
    <location>
        <begin position="108"/>
        <end position="141"/>
    </location>
</feature>
<evidence type="ECO:0000256" key="1">
    <source>
        <dbReference type="SAM" id="Phobius"/>
    </source>
</evidence>
<feature type="transmembrane region" description="Helical" evidence="1">
    <location>
        <begin position="6"/>
        <end position="28"/>
    </location>
</feature>
<dbReference type="KEGG" id="bgg:CFK41_03110"/>